<name>A0A316E1L8_9FLAO</name>
<dbReference type="PANTHER" id="PTHR30146">
    <property type="entry name" value="LACI-RELATED TRANSCRIPTIONAL REPRESSOR"/>
    <property type="match status" value="1"/>
</dbReference>
<dbReference type="PROSITE" id="PS50932">
    <property type="entry name" value="HTH_LACI_2"/>
    <property type="match status" value="1"/>
</dbReference>
<proteinExistence type="predicted"/>
<sequence>MKKKRYSITDIAKELKVSITTVSFILNGKAKEKRISEVVTKKVLEYVEKVGYQPNSIARSLRTGKSRVLVVIVEDIYSQLARVLEDIAYNKGYRVLFCSNDNDDEKSRTLLRLFNERQVDGYIIVPSPGIEKEIRMLNEEGVPVVLFDRYFPSLEVSCVMAANNKATYTAVHQLIKNGYSKILFVTIDSKQTQMMERKNGYLKALEEYGLDANVLEIPYRLKDTIEKRKLLRQQLEKTDSFDAIFFAVNYLAVSTLRIIKEEFPSYLNSKGFFTFDDNILFELFSPSISAISQPLNEYGKLLMDIILAKIESSDQDKEDEFRLHLLNCEIKYRQSSLPISERTIV</sequence>
<dbReference type="RefSeq" id="WP_109650090.1">
    <property type="nucleotide sequence ID" value="NZ_JACWLN010000003.1"/>
</dbReference>
<protein>
    <submittedName>
        <fullName evidence="5">LacI family DNA-binding transcriptional regulator</fullName>
    </submittedName>
    <submittedName>
        <fullName evidence="6">LacI family transcriptional regulator</fullName>
    </submittedName>
</protein>
<dbReference type="GO" id="GO:0000976">
    <property type="term" value="F:transcription cis-regulatory region binding"/>
    <property type="evidence" value="ECO:0007669"/>
    <property type="project" value="TreeGrafter"/>
</dbReference>
<dbReference type="InterPro" id="IPR028082">
    <property type="entry name" value="Peripla_BP_I"/>
</dbReference>
<dbReference type="SUPFAM" id="SSF47413">
    <property type="entry name" value="lambda repressor-like DNA-binding domains"/>
    <property type="match status" value="1"/>
</dbReference>
<organism evidence="6 7">
    <name type="scientific">Maribacter polysiphoniae</name>
    <dbReference type="NCBI Taxonomy" id="429344"/>
    <lineage>
        <taxon>Bacteria</taxon>
        <taxon>Pseudomonadati</taxon>
        <taxon>Bacteroidota</taxon>
        <taxon>Flavobacteriia</taxon>
        <taxon>Flavobacteriales</taxon>
        <taxon>Flavobacteriaceae</taxon>
        <taxon>Maribacter</taxon>
    </lineage>
</organism>
<dbReference type="Pfam" id="PF00356">
    <property type="entry name" value="LacI"/>
    <property type="match status" value="1"/>
</dbReference>
<dbReference type="Pfam" id="PF00532">
    <property type="entry name" value="Peripla_BP_1"/>
    <property type="match status" value="1"/>
</dbReference>
<dbReference type="Proteomes" id="UP000651837">
    <property type="component" value="Unassembled WGS sequence"/>
</dbReference>
<evidence type="ECO:0000313" key="7">
    <source>
        <dbReference type="Proteomes" id="UP000245667"/>
    </source>
</evidence>
<comment type="caution">
    <text evidence="6">The sequence shown here is derived from an EMBL/GenBank/DDBJ whole genome shotgun (WGS) entry which is preliminary data.</text>
</comment>
<keyword evidence="3" id="KW-0804">Transcription</keyword>
<keyword evidence="2 5" id="KW-0238">DNA-binding</keyword>
<reference evidence="6 7" key="1">
    <citation type="submission" date="2018-05" db="EMBL/GenBank/DDBJ databases">
        <title>Genomic Encyclopedia of Archaeal and Bacterial Type Strains, Phase II (KMG-II): from individual species to whole genera.</title>
        <authorList>
            <person name="Goeker M."/>
        </authorList>
    </citation>
    <scope>NUCLEOTIDE SEQUENCE [LARGE SCALE GENOMIC DNA]</scope>
    <source>
        <strain evidence="6 7">DSM 23514</strain>
    </source>
</reference>
<keyword evidence="1" id="KW-0805">Transcription regulation</keyword>
<dbReference type="GO" id="GO:0003700">
    <property type="term" value="F:DNA-binding transcription factor activity"/>
    <property type="evidence" value="ECO:0007669"/>
    <property type="project" value="TreeGrafter"/>
</dbReference>
<dbReference type="PANTHER" id="PTHR30146:SF154">
    <property type="entry name" value="TRANSCRIPTION REGULATOR, MEMBER OF GALR FAMILY"/>
    <property type="match status" value="1"/>
</dbReference>
<evidence type="ECO:0000256" key="1">
    <source>
        <dbReference type="ARBA" id="ARBA00023015"/>
    </source>
</evidence>
<dbReference type="Gene3D" id="3.40.50.2300">
    <property type="match status" value="2"/>
</dbReference>
<evidence type="ECO:0000313" key="6">
    <source>
        <dbReference type="EMBL" id="PWK24364.1"/>
    </source>
</evidence>
<dbReference type="OrthoDB" id="9768806at2"/>
<evidence type="ECO:0000256" key="2">
    <source>
        <dbReference type="ARBA" id="ARBA00023125"/>
    </source>
</evidence>
<evidence type="ECO:0000259" key="4">
    <source>
        <dbReference type="PROSITE" id="PS50932"/>
    </source>
</evidence>
<feature type="domain" description="HTH lacI-type" evidence="4">
    <location>
        <begin position="6"/>
        <end position="63"/>
    </location>
</feature>
<reference evidence="5 8" key="2">
    <citation type="submission" date="2020-07" db="EMBL/GenBank/DDBJ databases">
        <title>The draft genome sequence of Maribacter polysiphoniae KCTC 22021.</title>
        <authorList>
            <person name="Mu L."/>
        </authorList>
    </citation>
    <scope>NUCLEOTIDE SEQUENCE [LARGE SCALE GENOMIC DNA]</scope>
    <source>
        <strain evidence="5 8">KCTC 22021</strain>
    </source>
</reference>
<dbReference type="SMART" id="SM00354">
    <property type="entry name" value="HTH_LACI"/>
    <property type="match status" value="1"/>
</dbReference>
<dbReference type="Gene3D" id="1.10.260.40">
    <property type="entry name" value="lambda repressor-like DNA-binding domains"/>
    <property type="match status" value="1"/>
</dbReference>
<evidence type="ECO:0000313" key="8">
    <source>
        <dbReference type="Proteomes" id="UP000651837"/>
    </source>
</evidence>
<evidence type="ECO:0000256" key="3">
    <source>
        <dbReference type="ARBA" id="ARBA00023163"/>
    </source>
</evidence>
<dbReference type="SUPFAM" id="SSF53822">
    <property type="entry name" value="Periplasmic binding protein-like I"/>
    <property type="match status" value="1"/>
</dbReference>
<accession>A0A316E1L8</accession>
<keyword evidence="8" id="KW-1185">Reference proteome</keyword>
<dbReference type="Proteomes" id="UP000245667">
    <property type="component" value="Unassembled WGS sequence"/>
</dbReference>
<dbReference type="InterPro" id="IPR001761">
    <property type="entry name" value="Peripla_BP/Lac1_sug-bd_dom"/>
</dbReference>
<dbReference type="EMBL" id="QGGQ01000003">
    <property type="protein sequence ID" value="PWK24364.1"/>
    <property type="molecule type" value="Genomic_DNA"/>
</dbReference>
<gene>
    <name evidence="5" type="ORF">HZY62_07920</name>
    <name evidence="6" type="ORF">LX92_01954</name>
</gene>
<dbReference type="InterPro" id="IPR000843">
    <property type="entry name" value="HTH_LacI"/>
</dbReference>
<evidence type="ECO:0000313" key="5">
    <source>
        <dbReference type="EMBL" id="MBD1260512.1"/>
    </source>
</evidence>
<dbReference type="InterPro" id="IPR010982">
    <property type="entry name" value="Lambda_DNA-bd_dom_sf"/>
</dbReference>
<dbReference type="CDD" id="cd01392">
    <property type="entry name" value="HTH_LacI"/>
    <property type="match status" value="1"/>
</dbReference>
<dbReference type="EMBL" id="JACWLN010000003">
    <property type="protein sequence ID" value="MBD1260512.1"/>
    <property type="molecule type" value="Genomic_DNA"/>
</dbReference>
<dbReference type="AlphaFoldDB" id="A0A316E1L8"/>